<dbReference type="RefSeq" id="WP_348606186.1">
    <property type="nucleotide sequence ID" value="NZ_CP157276.1"/>
</dbReference>
<evidence type="ECO:0000313" key="7">
    <source>
        <dbReference type="EMBL" id="MFM1729135.1"/>
    </source>
</evidence>
<feature type="region of interest" description="Disordered" evidence="4">
    <location>
        <begin position="1"/>
        <end position="20"/>
    </location>
</feature>
<feature type="domain" description="HTH iclR-type" evidence="5">
    <location>
        <begin position="18"/>
        <end position="79"/>
    </location>
</feature>
<keyword evidence="8" id="KW-1185">Reference proteome</keyword>
<evidence type="ECO:0000256" key="2">
    <source>
        <dbReference type="ARBA" id="ARBA00023125"/>
    </source>
</evidence>
<sequence>MEALEQGNTRDPLSRQASPPTDRVVAVVELLATTREPSSVAAIASRLHLNRSTVTAILESLDRVGWVQRRQDRKYTLGAGLVSVVEAVRVSVPLLDGAEQLMQDLARRTGCGAALILVGSTQVTFVNIARGGGGIPAGVEVGVHLPLAAPMGATVVANRDEDEQRAWLATGPESERPAFEGLLSEVRRQGGAVFGLGDTAPQILSVLSDMVDLLTEHPTQAPLRRKVLDLLMGLGGRAYTKAELAVADPLPVSYVSVPVFDNRGRAQYELQVGPLRTGVSKAERELYLREIQHTASELGALRP</sequence>
<organism evidence="7 8">
    <name type="scientific">Prescottella soli</name>
    <dbReference type="NCBI Taxonomy" id="1543852"/>
    <lineage>
        <taxon>Bacteria</taxon>
        <taxon>Bacillati</taxon>
        <taxon>Actinomycetota</taxon>
        <taxon>Actinomycetes</taxon>
        <taxon>Mycobacteriales</taxon>
        <taxon>Nocardiaceae</taxon>
        <taxon>Prescottella</taxon>
    </lineage>
</organism>
<evidence type="ECO:0000256" key="1">
    <source>
        <dbReference type="ARBA" id="ARBA00023015"/>
    </source>
</evidence>
<dbReference type="InterPro" id="IPR014757">
    <property type="entry name" value="Tscrpt_reg_IclR_C"/>
</dbReference>
<evidence type="ECO:0000313" key="8">
    <source>
        <dbReference type="Proteomes" id="UP001629744"/>
    </source>
</evidence>
<dbReference type="SMART" id="SM00346">
    <property type="entry name" value="HTH_ICLR"/>
    <property type="match status" value="1"/>
</dbReference>
<dbReference type="Gene3D" id="1.10.10.10">
    <property type="entry name" value="Winged helix-like DNA-binding domain superfamily/Winged helix DNA-binding domain"/>
    <property type="match status" value="1"/>
</dbReference>
<dbReference type="EMBL" id="JBDLNU010000003">
    <property type="protein sequence ID" value="MFM1729135.1"/>
    <property type="molecule type" value="Genomic_DNA"/>
</dbReference>
<dbReference type="InterPro" id="IPR036390">
    <property type="entry name" value="WH_DNA-bd_sf"/>
</dbReference>
<protein>
    <submittedName>
        <fullName evidence="7">Helix-turn-helix domain-containing protein</fullName>
    </submittedName>
</protein>
<dbReference type="InterPro" id="IPR036388">
    <property type="entry name" value="WH-like_DNA-bd_sf"/>
</dbReference>
<dbReference type="PANTHER" id="PTHR30136">
    <property type="entry name" value="HELIX-TURN-HELIX TRANSCRIPTIONAL REGULATOR, ICLR FAMILY"/>
    <property type="match status" value="1"/>
</dbReference>
<evidence type="ECO:0000256" key="3">
    <source>
        <dbReference type="ARBA" id="ARBA00023163"/>
    </source>
</evidence>
<dbReference type="PROSITE" id="PS51077">
    <property type="entry name" value="HTH_ICLR"/>
    <property type="match status" value="1"/>
</dbReference>
<dbReference type="PROSITE" id="PS51078">
    <property type="entry name" value="ICLR_ED"/>
    <property type="match status" value="1"/>
</dbReference>
<accession>A0ABW9FWD2</accession>
<evidence type="ECO:0000259" key="6">
    <source>
        <dbReference type="PROSITE" id="PS51078"/>
    </source>
</evidence>
<gene>
    <name evidence="7" type="ORF">ABEU19_002635</name>
</gene>
<keyword evidence="2" id="KW-0238">DNA-binding</keyword>
<dbReference type="Gene3D" id="3.30.450.40">
    <property type="match status" value="1"/>
</dbReference>
<name>A0ABW9FWD2_9NOCA</name>
<keyword evidence="1" id="KW-0805">Transcription regulation</keyword>
<keyword evidence="3" id="KW-0804">Transcription</keyword>
<dbReference type="InterPro" id="IPR050707">
    <property type="entry name" value="HTH_MetabolicPath_Reg"/>
</dbReference>
<feature type="domain" description="IclR-ED" evidence="6">
    <location>
        <begin position="80"/>
        <end position="303"/>
    </location>
</feature>
<dbReference type="Pfam" id="PF09339">
    <property type="entry name" value="HTH_IclR"/>
    <property type="match status" value="1"/>
</dbReference>
<dbReference type="SUPFAM" id="SSF55781">
    <property type="entry name" value="GAF domain-like"/>
    <property type="match status" value="1"/>
</dbReference>
<feature type="compositionally biased region" description="Polar residues" evidence="4">
    <location>
        <begin position="1"/>
        <end position="19"/>
    </location>
</feature>
<comment type="caution">
    <text evidence="7">The sequence shown here is derived from an EMBL/GenBank/DDBJ whole genome shotgun (WGS) entry which is preliminary data.</text>
</comment>
<proteinExistence type="predicted"/>
<dbReference type="InterPro" id="IPR029016">
    <property type="entry name" value="GAF-like_dom_sf"/>
</dbReference>
<reference evidence="7 8" key="1">
    <citation type="submission" date="2023-11" db="EMBL/GenBank/DDBJ databases">
        <authorList>
            <person name="Val-Calvo J."/>
            <person name="Scortti M."/>
            <person name="Vazquez-Boland J."/>
        </authorList>
    </citation>
    <scope>NUCLEOTIDE SEQUENCE [LARGE SCALE GENOMIC DNA]</scope>
    <source>
        <strain evidence="7 8">DSM 46662</strain>
    </source>
</reference>
<evidence type="ECO:0000256" key="4">
    <source>
        <dbReference type="SAM" id="MobiDB-lite"/>
    </source>
</evidence>
<evidence type="ECO:0000259" key="5">
    <source>
        <dbReference type="PROSITE" id="PS51077"/>
    </source>
</evidence>
<dbReference type="InterPro" id="IPR005471">
    <property type="entry name" value="Tscrpt_reg_IclR_N"/>
</dbReference>
<dbReference type="SUPFAM" id="SSF46785">
    <property type="entry name" value="Winged helix' DNA-binding domain"/>
    <property type="match status" value="1"/>
</dbReference>
<dbReference type="Proteomes" id="UP001629744">
    <property type="component" value="Unassembled WGS sequence"/>
</dbReference>
<dbReference type="PANTHER" id="PTHR30136:SF35">
    <property type="entry name" value="HTH-TYPE TRANSCRIPTIONAL REGULATOR RV1719"/>
    <property type="match status" value="1"/>
</dbReference>